<dbReference type="GeneID" id="62164594"/>
<accession>A0A9P6I0R7</accession>
<evidence type="ECO:0000259" key="3">
    <source>
        <dbReference type="PROSITE" id="PS51767"/>
    </source>
</evidence>
<reference evidence="4" key="2">
    <citation type="submission" date="2020-11" db="EMBL/GenBank/DDBJ databases">
        <title>Whole genome sequencing of Colletotrichum sp.</title>
        <authorList>
            <person name="Li H."/>
        </authorList>
    </citation>
    <scope>NUCLEOTIDE SEQUENCE</scope>
    <source>
        <strain evidence="4">CkLH20</strain>
    </source>
</reference>
<dbReference type="PROSITE" id="PS51767">
    <property type="entry name" value="PEPTIDASE_A1"/>
    <property type="match status" value="1"/>
</dbReference>
<dbReference type="InterPro" id="IPR021109">
    <property type="entry name" value="Peptidase_aspartic_dom_sf"/>
</dbReference>
<evidence type="ECO:0000256" key="2">
    <source>
        <dbReference type="SAM" id="Phobius"/>
    </source>
</evidence>
<feature type="transmembrane region" description="Helical" evidence="2">
    <location>
        <begin position="755"/>
        <end position="775"/>
    </location>
</feature>
<dbReference type="Proteomes" id="UP000781932">
    <property type="component" value="Unassembled WGS sequence"/>
</dbReference>
<keyword evidence="5" id="KW-1185">Reference proteome</keyword>
<feature type="region of interest" description="Disordered" evidence="1">
    <location>
        <begin position="833"/>
        <end position="914"/>
    </location>
</feature>
<evidence type="ECO:0000313" key="5">
    <source>
        <dbReference type="Proteomes" id="UP000781932"/>
    </source>
</evidence>
<reference evidence="4" key="1">
    <citation type="submission" date="2020-03" db="EMBL/GenBank/DDBJ databases">
        <authorList>
            <person name="He L."/>
        </authorList>
    </citation>
    <scope>NUCLEOTIDE SEQUENCE</scope>
    <source>
        <strain evidence="4">CkLH20</strain>
    </source>
</reference>
<feature type="compositionally biased region" description="Polar residues" evidence="1">
    <location>
        <begin position="891"/>
        <end position="904"/>
    </location>
</feature>
<dbReference type="AlphaFoldDB" id="A0A9P6I0R7"/>
<dbReference type="OrthoDB" id="4074350at2759"/>
<evidence type="ECO:0000256" key="1">
    <source>
        <dbReference type="SAM" id="MobiDB-lite"/>
    </source>
</evidence>
<evidence type="ECO:0000313" key="4">
    <source>
        <dbReference type="EMBL" id="KAF9873695.1"/>
    </source>
</evidence>
<sequence>MNGLIFTALGAPDLPTVQSSTLHLLPTMGGASSRPPPPPRVAKTLTSATVWVQHLPPIISEDAQKAIHSAIQLRNRYLAGDETGSGPLAVASLVERFDTLIEEARETANIRDFVALAIESTILGLAIDSGPPSKGLLDVARAVNPFLNDHDVATELGEGSRSTSCLPTPFRQSDLAFIDEPEKDLLVLLHYCDAVNLKGSPDETVAQVSKMADKYGVIKDLDLRKELIPEIEIYIHWTIMYSVSNLSTFIPLAALSSASTTKIEFEKSIQMSRLLTICEMLIKDSRSDQRDITTMRETYYIWLLLAACAGAQLILPWTTDFPDTYLDIGPDGPWQAVIATINNTRIPLWPSGSGVTELLTADLNGTYTPSEVSNKTGKTRRNADTWMSSPFLHGGFSGTEYYDKLVVETKVSTGRELGVNATIIAADEWRSTGDGENAAPQVGLLGLGQQLSRGDDKTVGSMLEQLKAAGDIDRAAWSVHMGSAALDLAGSLVLGGYEQNRALGDVGTFALNQGIPSVFLRDVFMGTEAGAPSSFPASQNGSFWVEPTDQAVGVTKAYGGPEGSAVVIPNPVSPYIYLQPGVCEAIAGNLGLKYHNSTGLYLWESNRNGSVRDFINSPSYLGFVFSDKAATNLTIKVPFKLLHLTLQPPLVESEVNYFPCKSVNASGTGLWQLGRAFLQAAFFAVDYDGGVSYMAQGPGPGVEQSVIQKFDDKVIKTNPITTFSTSWSKFWAVTPLQEEGEDLRLNDKDNGMTTGGIAGIAVGSVAVLVAVSWLLRRLKKKRQGPEAPPDYVDKAVLWFNEKRGKSQRKHIASDTSSLEDSDNDEYAMEQKLKGGWGPKELDGGHLPSEMGGPHYEAKELDSREKPAEMGVPRDHAEELDSKVIPAEMETPVSSYTYARTPASSRSRRYESPNDSAVYELPASTYMYRMERRK</sequence>
<comment type="caution">
    <text evidence="4">The sequence shown here is derived from an EMBL/GenBank/DDBJ whole genome shotgun (WGS) entry which is preliminary data.</text>
</comment>
<dbReference type="Pfam" id="PF00026">
    <property type="entry name" value="Asp"/>
    <property type="match status" value="1"/>
</dbReference>
<dbReference type="SUPFAM" id="SSF50630">
    <property type="entry name" value="Acid proteases"/>
    <property type="match status" value="1"/>
</dbReference>
<dbReference type="InterPro" id="IPR033121">
    <property type="entry name" value="PEPTIDASE_A1"/>
</dbReference>
<keyword evidence="2" id="KW-0812">Transmembrane</keyword>
<feature type="domain" description="Peptidase A1" evidence="3">
    <location>
        <begin position="324"/>
        <end position="695"/>
    </location>
</feature>
<protein>
    <recommendedName>
        <fullName evidence="3">Peptidase A1 domain-containing protein</fullName>
    </recommendedName>
</protein>
<keyword evidence="2" id="KW-1133">Transmembrane helix</keyword>
<name>A0A9P6I0R7_9PEZI</name>
<dbReference type="Gene3D" id="2.40.70.10">
    <property type="entry name" value="Acid Proteases"/>
    <property type="match status" value="2"/>
</dbReference>
<keyword evidence="2" id="KW-0472">Membrane</keyword>
<proteinExistence type="predicted"/>
<gene>
    <name evidence="4" type="ORF">CkaCkLH20_08805</name>
</gene>
<feature type="compositionally biased region" description="Basic and acidic residues" evidence="1">
    <location>
        <begin position="855"/>
        <end position="881"/>
    </location>
</feature>
<organism evidence="4 5">
    <name type="scientific">Colletotrichum karsti</name>
    <dbReference type="NCBI Taxonomy" id="1095194"/>
    <lineage>
        <taxon>Eukaryota</taxon>
        <taxon>Fungi</taxon>
        <taxon>Dikarya</taxon>
        <taxon>Ascomycota</taxon>
        <taxon>Pezizomycotina</taxon>
        <taxon>Sordariomycetes</taxon>
        <taxon>Hypocreomycetidae</taxon>
        <taxon>Glomerellales</taxon>
        <taxon>Glomerellaceae</taxon>
        <taxon>Colletotrichum</taxon>
        <taxon>Colletotrichum boninense species complex</taxon>
    </lineage>
</organism>
<dbReference type="RefSeq" id="XP_038743156.1">
    <property type="nucleotide sequence ID" value="XM_038891520.1"/>
</dbReference>
<dbReference type="EMBL" id="JAATWM020000030">
    <property type="protein sequence ID" value="KAF9873695.1"/>
    <property type="molecule type" value="Genomic_DNA"/>
</dbReference>